<organism evidence="3 4">
    <name type="scientific">Vibrio algivorus</name>
    <dbReference type="NCBI Taxonomy" id="1667024"/>
    <lineage>
        <taxon>Bacteria</taxon>
        <taxon>Pseudomonadati</taxon>
        <taxon>Pseudomonadota</taxon>
        <taxon>Gammaproteobacteria</taxon>
        <taxon>Vibrionales</taxon>
        <taxon>Vibrionaceae</taxon>
        <taxon>Vibrio</taxon>
    </lineage>
</organism>
<dbReference type="InterPro" id="IPR005220">
    <property type="entry name" value="CarO-like"/>
</dbReference>
<name>A0A557P021_9VIBR</name>
<reference evidence="3 4" key="1">
    <citation type="submission" date="2019-07" db="EMBL/GenBank/DDBJ databases">
        <title>The draft genome sequence of Vibrio algivorus M1486.</title>
        <authorList>
            <person name="Meng X."/>
        </authorList>
    </citation>
    <scope>NUCLEOTIDE SEQUENCE [LARGE SCALE GENOMIC DNA]</scope>
    <source>
        <strain evidence="3 4">M1486</strain>
    </source>
</reference>
<dbReference type="AlphaFoldDB" id="A0A557P021"/>
<evidence type="ECO:0000256" key="2">
    <source>
        <dbReference type="SAM" id="SignalP"/>
    </source>
</evidence>
<evidence type="ECO:0000256" key="1">
    <source>
        <dbReference type="ARBA" id="ARBA00022729"/>
    </source>
</evidence>
<dbReference type="NCBIfam" id="NF033674">
    <property type="entry name" value="stress_OB_fold"/>
    <property type="match status" value="1"/>
</dbReference>
<evidence type="ECO:0000313" key="3">
    <source>
        <dbReference type="EMBL" id="TVO34011.1"/>
    </source>
</evidence>
<accession>A0A557P021</accession>
<comment type="caution">
    <text evidence="3">The sequence shown here is derived from an EMBL/GenBank/DDBJ whole genome shotgun (WGS) entry which is preliminary data.</text>
</comment>
<dbReference type="PANTHER" id="PTHR36571">
    <property type="entry name" value="PROTEIN YGIW"/>
    <property type="match status" value="1"/>
</dbReference>
<sequence length="133" mass="14324">MNKTLLTISLAAVISVPSIAMAEVVSPTPAAKVQTSTQGGFDGPRHGASIIETIKEAKDASDDTKVVLTGKIKSSLGDEDYIFVDSTGEITVEIDNDKWHGRTVTTDHTVVLRGEVDKDWNSLTIDVDRLEVK</sequence>
<dbReference type="OrthoDB" id="598245at2"/>
<dbReference type="PANTHER" id="PTHR36571:SF1">
    <property type="entry name" value="PROTEIN YGIW"/>
    <property type="match status" value="1"/>
</dbReference>
<protein>
    <submittedName>
        <fullName evidence="3">NirD/YgiW/YdeI family stress tolerance protein</fullName>
    </submittedName>
</protein>
<dbReference type="Gene3D" id="2.40.50.200">
    <property type="entry name" value="Bacterial OB-fold"/>
    <property type="match status" value="1"/>
</dbReference>
<gene>
    <name evidence="3" type="ORF">FOF44_14170</name>
</gene>
<evidence type="ECO:0000313" key="4">
    <source>
        <dbReference type="Proteomes" id="UP000319828"/>
    </source>
</evidence>
<dbReference type="SUPFAM" id="SSF101756">
    <property type="entry name" value="Hypothetical protein YgiW"/>
    <property type="match status" value="1"/>
</dbReference>
<keyword evidence="1 2" id="KW-0732">Signal</keyword>
<dbReference type="EMBL" id="VMKJ01000034">
    <property type="protein sequence ID" value="TVO34011.1"/>
    <property type="molecule type" value="Genomic_DNA"/>
</dbReference>
<dbReference type="Proteomes" id="UP000319828">
    <property type="component" value="Unassembled WGS sequence"/>
</dbReference>
<feature type="chain" id="PRO_5022247241" evidence="2">
    <location>
        <begin position="23"/>
        <end position="133"/>
    </location>
</feature>
<dbReference type="InterPro" id="IPR036700">
    <property type="entry name" value="BOBF_sf"/>
</dbReference>
<feature type="signal peptide" evidence="2">
    <location>
        <begin position="1"/>
        <end position="22"/>
    </location>
</feature>
<dbReference type="Pfam" id="PF04076">
    <property type="entry name" value="BOF"/>
    <property type="match status" value="1"/>
</dbReference>
<proteinExistence type="predicted"/>
<dbReference type="RefSeq" id="WP_144388824.1">
    <property type="nucleotide sequence ID" value="NZ_CANNCB010000038.1"/>
</dbReference>